<keyword evidence="8" id="KW-1185">Reference proteome</keyword>
<feature type="coiled-coil region" evidence="4">
    <location>
        <begin position="1508"/>
        <end position="1545"/>
    </location>
</feature>
<dbReference type="SUPFAM" id="SSF47473">
    <property type="entry name" value="EF-hand"/>
    <property type="match status" value="5"/>
</dbReference>
<feature type="compositionally biased region" description="Low complexity" evidence="5">
    <location>
        <begin position="193"/>
        <end position="213"/>
    </location>
</feature>
<name>A0ABQ6MZI0_9STRA</name>
<feature type="compositionally biased region" description="Low complexity" evidence="5">
    <location>
        <begin position="112"/>
        <end position="122"/>
    </location>
</feature>
<feature type="region of interest" description="Disordered" evidence="5">
    <location>
        <begin position="1"/>
        <end position="66"/>
    </location>
</feature>
<keyword evidence="1" id="KW-0479">Metal-binding</keyword>
<dbReference type="SMART" id="SM00054">
    <property type="entry name" value="EFh"/>
    <property type="match status" value="18"/>
</dbReference>
<dbReference type="InterPro" id="IPR002048">
    <property type="entry name" value="EF_hand_dom"/>
</dbReference>
<feature type="domain" description="EF-hand" evidence="6">
    <location>
        <begin position="1550"/>
        <end position="1585"/>
    </location>
</feature>
<evidence type="ECO:0000256" key="1">
    <source>
        <dbReference type="ARBA" id="ARBA00022723"/>
    </source>
</evidence>
<evidence type="ECO:0000256" key="4">
    <source>
        <dbReference type="SAM" id="Coils"/>
    </source>
</evidence>
<evidence type="ECO:0000256" key="5">
    <source>
        <dbReference type="SAM" id="MobiDB-lite"/>
    </source>
</evidence>
<dbReference type="CDD" id="cd00051">
    <property type="entry name" value="EFh"/>
    <property type="match status" value="1"/>
</dbReference>
<organism evidence="7 8">
    <name type="scientific">Tetraparma gracilis</name>
    <dbReference type="NCBI Taxonomy" id="2962635"/>
    <lineage>
        <taxon>Eukaryota</taxon>
        <taxon>Sar</taxon>
        <taxon>Stramenopiles</taxon>
        <taxon>Ochrophyta</taxon>
        <taxon>Bolidophyceae</taxon>
        <taxon>Parmales</taxon>
        <taxon>Triparmaceae</taxon>
        <taxon>Tetraparma</taxon>
    </lineage>
</organism>
<keyword evidence="2" id="KW-0677">Repeat</keyword>
<dbReference type="Pfam" id="PF13202">
    <property type="entry name" value="EF-hand_5"/>
    <property type="match status" value="4"/>
</dbReference>
<feature type="domain" description="EF-hand" evidence="6">
    <location>
        <begin position="980"/>
        <end position="1015"/>
    </location>
</feature>
<feature type="domain" description="EF-hand" evidence="6">
    <location>
        <begin position="819"/>
        <end position="854"/>
    </location>
</feature>
<feature type="compositionally biased region" description="Basic residues" evidence="5">
    <location>
        <begin position="30"/>
        <end position="49"/>
    </location>
</feature>
<feature type="compositionally biased region" description="Gly residues" evidence="5">
    <location>
        <begin position="123"/>
        <end position="132"/>
    </location>
</feature>
<dbReference type="PROSITE" id="PS00018">
    <property type="entry name" value="EF_HAND_1"/>
    <property type="match status" value="11"/>
</dbReference>
<dbReference type="PROSITE" id="PS50222">
    <property type="entry name" value="EF_HAND_2"/>
    <property type="match status" value="15"/>
</dbReference>
<feature type="domain" description="EF-hand" evidence="6">
    <location>
        <begin position="1072"/>
        <end position="1107"/>
    </location>
</feature>
<keyword evidence="4" id="KW-0175">Coiled coil</keyword>
<evidence type="ECO:0000313" key="7">
    <source>
        <dbReference type="EMBL" id="GMI36419.1"/>
    </source>
</evidence>
<feature type="domain" description="EF-hand" evidence="6">
    <location>
        <begin position="430"/>
        <end position="465"/>
    </location>
</feature>
<feature type="domain" description="EF-hand" evidence="6">
    <location>
        <begin position="1482"/>
        <end position="1514"/>
    </location>
</feature>
<protein>
    <recommendedName>
        <fullName evidence="6">EF-hand domain-containing protein</fullName>
    </recommendedName>
</protein>
<feature type="domain" description="EF-hand" evidence="6">
    <location>
        <begin position="1808"/>
        <end position="1843"/>
    </location>
</feature>
<evidence type="ECO:0000313" key="8">
    <source>
        <dbReference type="Proteomes" id="UP001165060"/>
    </source>
</evidence>
<dbReference type="PANTHER" id="PTHR34524:SF6">
    <property type="entry name" value="CALCYPHOSINE LIKE"/>
    <property type="match status" value="1"/>
</dbReference>
<evidence type="ECO:0000259" key="6">
    <source>
        <dbReference type="PROSITE" id="PS50222"/>
    </source>
</evidence>
<dbReference type="InterPro" id="IPR011992">
    <property type="entry name" value="EF-hand-dom_pair"/>
</dbReference>
<feature type="domain" description="EF-hand" evidence="6">
    <location>
        <begin position="1979"/>
        <end position="2014"/>
    </location>
</feature>
<dbReference type="Gene3D" id="1.10.238.10">
    <property type="entry name" value="EF-hand"/>
    <property type="match status" value="8"/>
</dbReference>
<feature type="compositionally biased region" description="Pro residues" evidence="5">
    <location>
        <begin position="7"/>
        <end position="17"/>
    </location>
</feature>
<feature type="region of interest" description="Disordered" evidence="5">
    <location>
        <begin position="163"/>
        <end position="240"/>
    </location>
</feature>
<dbReference type="InterPro" id="IPR051581">
    <property type="entry name" value="Ca-bind"/>
</dbReference>
<comment type="caution">
    <text evidence="7">The sequence shown here is derived from an EMBL/GenBank/DDBJ whole genome shotgun (WGS) entry which is preliminary data.</text>
</comment>
<feature type="compositionally biased region" description="Basic residues" evidence="5">
    <location>
        <begin position="562"/>
        <end position="573"/>
    </location>
</feature>
<feature type="domain" description="EF-hand" evidence="6">
    <location>
        <begin position="1444"/>
        <end position="1479"/>
    </location>
</feature>
<proteinExistence type="predicted"/>
<feature type="domain" description="EF-hand" evidence="6">
    <location>
        <begin position="394"/>
        <end position="429"/>
    </location>
</feature>
<gene>
    <name evidence="7" type="ORF">TeGR_g5662</name>
</gene>
<evidence type="ECO:0000256" key="3">
    <source>
        <dbReference type="ARBA" id="ARBA00022837"/>
    </source>
</evidence>
<reference evidence="7 8" key="1">
    <citation type="journal article" date="2023" name="Commun. Biol.">
        <title>Genome analysis of Parmales, the sister group of diatoms, reveals the evolutionary specialization of diatoms from phago-mixotrophs to photoautotrophs.</title>
        <authorList>
            <person name="Ban H."/>
            <person name="Sato S."/>
            <person name="Yoshikawa S."/>
            <person name="Yamada K."/>
            <person name="Nakamura Y."/>
            <person name="Ichinomiya M."/>
            <person name="Sato N."/>
            <person name="Blanc-Mathieu R."/>
            <person name="Endo H."/>
            <person name="Kuwata A."/>
            <person name="Ogata H."/>
        </authorList>
    </citation>
    <scope>NUCLEOTIDE SEQUENCE [LARGE SCALE GENOMIC DNA]</scope>
</reference>
<sequence>FPTSSSNPPPSPSPHPYSPYLQPQPVGRKWSTKKSRRDAKKKAAARSRRQQQPAKMAPMSSSIISPTEVNSLAAEASHLPEEKRAALSGLGVVASASRGAFGDYEDELSLASSGEGSTVGPTGSVGGGGGGATSYLEQQMMFEGLHVDGEEEDRLMGSMAFDEASGNEEGSTGTNARPDIGTKPLPPIPKSVARAASPATSPAPAPAAAASLAPAPPPSLNQTAPLSPISAPPPEYFDDPTLDAPVNLTITCATSAGSAARSAQTVGKMIVMKKSPLAKIRTLLAKHYSDLLPSRFYFLGDPGHPADHIDPRSESFVLVSDVSVFTSFSPTGLACMDLRLRPKHKRQLPFSQCANVEDFIRVSKEESFLDRRMKEAHDCGAAAVLGKLEGFIRKYQMRLSDVFHNVDTSGDGSLTGEELREALASIKCVIAPEKMDALVSFLDDSGDGEVDARELEEALRQFRRSQKNNEVKGIYVSDSIKLTRRAVKQLWSSNDAGIPVSPRSKRLGVLLDPINALAKPRGPDEIARALEGTMQVMPRLYEDYVEQVSLGGSAQSSVVGGKPKKKQSKHRHRMKVRRLAVSDAEVEGILDSIDFGLSSRISFDDFVSQICVKAVESKTQAGAAMGRLQSLLLILVDEWAKLAAKMERASLNESPLISDEDVDKVVAFMDPNGDGIDSRELEEAFRLVKRSVAAEAMEPGAVSCMKILMGHLRKKNTKLDALFIELDRSGDGIVSHSEIADWLSSFGVQIDDINSTLRYLDPDNDGDMETDELASAMRRAEVTVCRIEIEEKAKAEVLEKVEHANKAVKKAIAMQPDSFTKEEIAKLAAFLDPSGDGEIDLTELEAAFRRARRSRAERGLMEEGKKLLRRLQAMMQAKDLTVEAWFNQMDSSGAAKSDGNCSSRELGLGLKKLAASDPRHQFSESDVLKLVRFMDPSGEGDLSIEEAKVAFAKLDGKSEEEVAMEEVGDTMIRLEAFMKEKGMRLFDFFAAMDKSGDGSVSTEELIAGLESLSEPSGAVRALIKRRDDALEQQEEQKLARDLEQRALNAKIKEAQDSGAAAVLVNLETVMKDKGLRMTDLFREIDKDGSGSITADELRFGMKLMSEPKAEALAPLKRAREKLMEQRRELVEKMMRAQKFADKMTVAENCGAAKVINKLENFMRRKQLRVKDLFFIIDRSGDGTANAEELHAALKKVRLKMSLDDIKKLIAFMDTSGDMEIDRDELEIVIRDFRRFAYEQKNKHMLTAKKLPLTTMYSGLEGIFVSTDVIGSKFGRLDLDYGLRRLRGDISMPMLPPEAVKPLTEEETSDALGVLKRLANWLVSDENPESPEEGLQPHLQEYLTGDAYDEVSVDDMRKFLLGVKTKPKKVERKKHTKPLTATPTLPELTDEGLENICNFVDPDGDGIDLKELEKAFSLVMMASSHSKMDPQALSAMKKMKAFMKAKKLRLDTLFSSLDESGDGVVDHSEIRRWLMDTVELGTEDCDALIKYLDPDDDGDMETDELASAMRKANITIGRLEIQEKEAERLRRKGEQADAALKEAAAKPKLDFSEEEIASIATYLDSGGDGVIEIAEFEGAFRKARRALAVESFVVEAKNLVRKLVKLLKDLNLSVEDWFDLMDTSYGEGVGGTMTECELKNGLKSMDFPEGTTRFTQSEVVKLVRYLDPSGEGDMTIDEVKEAFEKVDEPSAADVLKGEVGKALGKLEKFMKDKGMRLVDLIANLSGIEKGEGTDGNMKVGDLKEGLKKICAPSPALQALVRARDEAAKEKMESDEKRKKEEDELDAKIKVLEETGTAKMMRGIFDIMRSKGLKLGVVFNSIDKTGDGTIDKSELKGGLELLTKASDVSTFALERELEKKKEMEATVKAREQKTQDFFDKMAKAKEDGVTAIMDKINGVMRARQMRIKDMMMMKLAGGKGGLKKKTKRKVEGAEEEKKEDLGTWGKLPPVEAEEEELEGGVQLVAADIMEMLVKVDRKIKITMEECEQVVAYIDESGDGKLTLDELENSIGEYRRFLWEKDQEVKLKKLRALKAAPPMFSRREAQICVKALDMVGAMDGTVGLEELDVAMKRVRDGGVGLGSLFEMGVSAGFRVTGNVVGGGGEGPETEGSVEVDKWEDKFSSEVNVVPTGVQSEQSVEFADRYKVLVLAPEDLEVSRNVVYSQPCEVGGSVLLLRFYAELGGGGGLDVEAIDGGGGDGAGGGAKAAEGFFGKDFLMEKGYGNWDDMVDGEKMEVCKKIVTKIKKEKTVLCLQQLA</sequence>
<dbReference type="EMBL" id="BRYB01000731">
    <property type="protein sequence ID" value="GMI36419.1"/>
    <property type="molecule type" value="Genomic_DNA"/>
</dbReference>
<feature type="domain" description="EF-hand" evidence="6">
    <location>
        <begin position="1164"/>
        <end position="1199"/>
    </location>
</feature>
<dbReference type="Proteomes" id="UP001165060">
    <property type="component" value="Unassembled WGS sequence"/>
</dbReference>
<feature type="domain" description="EF-hand" evidence="6">
    <location>
        <begin position="714"/>
        <end position="749"/>
    </location>
</feature>
<accession>A0ABQ6MZI0</accession>
<feature type="domain" description="EF-hand" evidence="6">
    <location>
        <begin position="657"/>
        <end position="691"/>
    </location>
</feature>
<feature type="domain" description="EF-hand" evidence="6">
    <location>
        <begin position="1200"/>
        <end position="1235"/>
    </location>
</feature>
<feature type="domain" description="EF-hand" evidence="6">
    <location>
        <begin position="1387"/>
        <end position="1421"/>
    </location>
</feature>
<dbReference type="InterPro" id="IPR018247">
    <property type="entry name" value="EF_Hand_1_Ca_BS"/>
</dbReference>
<feature type="non-terminal residue" evidence="7">
    <location>
        <position position="1"/>
    </location>
</feature>
<feature type="region of interest" description="Disordered" evidence="5">
    <location>
        <begin position="110"/>
        <end position="132"/>
    </location>
</feature>
<feature type="region of interest" description="Disordered" evidence="5">
    <location>
        <begin position="1922"/>
        <end position="1942"/>
    </location>
</feature>
<feature type="region of interest" description="Disordered" evidence="5">
    <location>
        <begin position="554"/>
        <end position="573"/>
    </location>
</feature>
<evidence type="ECO:0000256" key="2">
    <source>
        <dbReference type="ARBA" id="ARBA00022737"/>
    </source>
</evidence>
<dbReference type="PANTHER" id="PTHR34524">
    <property type="entry name" value="CALCYPHOSIN"/>
    <property type="match status" value="1"/>
</dbReference>
<keyword evidence="3" id="KW-0106">Calcium</keyword>
<feature type="compositionally biased region" description="Basic and acidic residues" evidence="5">
    <location>
        <begin position="1927"/>
        <end position="1939"/>
    </location>
</feature>